<dbReference type="AlphaFoldDB" id="B3QMX2"/>
<gene>
    <name evidence="1" type="ordered locus">Cpar_0862</name>
</gene>
<accession>B3QMX2</accession>
<dbReference type="EMBL" id="CP001099">
    <property type="protein sequence ID" value="ACF11275.1"/>
    <property type="molecule type" value="Genomic_DNA"/>
</dbReference>
<dbReference type="OrthoDB" id="595481at2"/>
<organism evidence="1 2">
    <name type="scientific">Chlorobaculum parvum (strain DSM 263 / NCIMB 8327)</name>
    <name type="common">Chlorobium vibrioforme subsp. thiosulfatophilum</name>
    <dbReference type="NCBI Taxonomy" id="517417"/>
    <lineage>
        <taxon>Bacteria</taxon>
        <taxon>Pseudomonadati</taxon>
        <taxon>Chlorobiota</taxon>
        <taxon>Chlorobiia</taxon>
        <taxon>Chlorobiales</taxon>
        <taxon>Chlorobiaceae</taxon>
        <taxon>Chlorobaculum</taxon>
    </lineage>
</organism>
<dbReference type="HOGENOM" id="CLU_171731_0_0_10"/>
<dbReference type="KEGG" id="cpc:Cpar_0862"/>
<reference evidence="1" key="1">
    <citation type="submission" date="2008-06" db="EMBL/GenBank/DDBJ databases">
        <title>Complete sequence of Chlorobaculum parvum NCIB 8327.</title>
        <authorList>
            <consortium name="US DOE Joint Genome Institute"/>
            <person name="Lucas S."/>
            <person name="Copeland A."/>
            <person name="Lapidus A."/>
            <person name="Glavina del Rio T."/>
            <person name="Dalin E."/>
            <person name="Tice H."/>
            <person name="Bruce D."/>
            <person name="Goodwin L."/>
            <person name="Pitluck S."/>
            <person name="Schmutz J."/>
            <person name="Larimer F."/>
            <person name="Land M."/>
            <person name="Hauser L."/>
            <person name="Kyrpides N."/>
            <person name="Mikhailova N."/>
            <person name="Zhao F."/>
            <person name="Li T."/>
            <person name="Liu Z."/>
            <person name="Overmann J."/>
            <person name="Bryant D.A."/>
            <person name="Richardson P."/>
        </authorList>
    </citation>
    <scope>NUCLEOTIDE SEQUENCE [LARGE SCALE GENOMIC DNA]</scope>
    <source>
        <strain evidence="1">NCIB 8327</strain>
    </source>
</reference>
<dbReference type="RefSeq" id="WP_012502108.1">
    <property type="nucleotide sequence ID" value="NC_011027.1"/>
</dbReference>
<protein>
    <recommendedName>
        <fullName evidence="3">Antitoxin</fullName>
    </recommendedName>
</protein>
<evidence type="ECO:0000313" key="2">
    <source>
        <dbReference type="Proteomes" id="UP000008811"/>
    </source>
</evidence>
<sequence>MNNLDNDEKELLDSFEKNEWRSVKDLKKRKLELEESARATIRKDKRVNIRISERDLKELQKIALREGLPYQTLISSILHKYVNKAQAE</sequence>
<evidence type="ECO:0000313" key="1">
    <source>
        <dbReference type="EMBL" id="ACF11275.1"/>
    </source>
</evidence>
<dbReference type="STRING" id="517417.Cpar_0862"/>
<keyword evidence="2" id="KW-1185">Reference proteome</keyword>
<dbReference type="eggNOG" id="COG5304">
    <property type="taxonomic scope" value="Bacteria"/>
</dbReference>
<name>B3QMX2_CHLP8</name>
<proteinExistence type="predicted"/>
<dbReference type="Proteomes" id="UP000008811">
    <property type="component" value="Chromosome"/>
</dbReference>
<evidence type="ECO:0008006" key="3">
    <source>
        <dbReference type="Google" id="ProtNLM"/>
    </source>
</evidence>